<dbReference type="Gramene" id="Zm00001eb264540_T001">
    <property type="protein sequence ID" value="Zm00001eb264540_P001"/>
    <property type="gene ID" value="Zm00001eb264540"/>
</dbReference>
<dbReference type="InParanoid" id="A0A804PRC4"/>
<sequence>MTTGLRKTANTRWASRRAVRCATPHLDSLPSTWHARSAGSEEARGGVGAAGTTAFHHGGAAQRWEKEKLAARGLLGHGKNSARALDSRGNRLGEKKMDRVLQRDGSDRRLKTTEKALLAGGNAMGERWTSCWLEEEEGGAGWNFLGAMGRGKRSLLLAPLGKLAWAPAMGELAAAPGKKKGVHAMAAGSQESTARWKKKESSGVAPWAGKLLAMGGKSSCSPWTEKGREEGRWRTGKSAMAAGGEVAEVPCHGCRRARCSSSDQRRCRALDGAGVALGKKAPCPSRSPGEAGRVPRHGWPCSLRFACCAWGRSQGEKKWRLGKIEGWEWKIPK</sequence>
<proteinExistence type="predicted"/>
<evidence type="ECO:0000313" key="1">
    <source>
        <dbReference type="EnsemblPlants" id="Zm00001eb264540_P001"/>
    </source>
</evidence>
<reference evidence="2" key="1">
    <citation type="journal article" date="2009" name="Science">
        <title>The B73 maize genome: complexity, diversity, and dynamics.</title>
        <authorList>
            <person name="Schnable P.S."/>
            <person name="Ware D."/>
            <person name="Fulton R.S."/>
            <person name="Stein J.C."/>
            <person name="Wei F."/>
            <person name="Pasternak S."/>
            <person name="Liang C."/>
            <person name="Zhang J."/>
            <person name="Fulton L."/>
            <person name="Graves T.A."/>
            <person name="Minx P."/>
            <person name="Reily A.D."/>
            <person name="Courtney L."/>
            <person name="Kruchowski S.S."/>
            <person name="Tomlinson C."/>
            <person name="Strong C."/>
            <person name="Delehaunty K."/>
            <person name="Fronick C."/>
            <person name="Courtney B."/>
            <person name="Rock S.M."/>
            <person name="Belter E."/>
            <person name="Du F."/>
            <person name="Kim K."/>
            <person name="Abbott R.M."/>
            <person name="Cotton M."/>
            <person name="Levy A."/>
            <person name="Marchetto P."/>
            <person name="Ochoa K."/>
            <person name="Jackson S.M."/>
            <person name="Gillam B."/>
            <person name="Chen W."/>
            <person name="Yan L."/>
            <person name="Higginbotham J."/>
            <person name="Cardenas M."/>
            <person name="Waligorski J."/>
            <person name="Applebaum E."/>
            <person name="Phelps L."/>
            <person name="Falcone J."/>
            <person name="Kanchi K."/>
            <person name="Thane T."/>
            <person name="Scimone A."/>
            <person name="Thane N."/>
            <person name="Henke J."/>
            <person name="Wang T."/>
            <person name="Ruppert J."/>
            <person name="Shah N."/>
            <person name="Rotter K."/>
            <person name="Hodges J."/>
            <person name="Ingenthron E."/>
            <person name="Cordes M."/>
            <person name="Kohlberg S."/>
            <person name="Sgro J."/>
            <person name="Delgado B."/>
            <person name="Mead K."/>
            <person name="Chinwalla A."/>
            <person name="Leonard S."/>
            <person name="Crouse K."/>
            <person name="Collura K."/>
            <person name="Kudrna D."/>
            <person name="Currie J."/>
            <person name="He R."/>
            <person name="Angelova A."/>
            <person name="Rajasekar S."/>
            <person name="Mueller T."/>
            <person name="Lomeli R."/>
            <person name="Scara G."/>
            <person name="Ko A."/>
            <person name="Delaney K."/>
            <person name="Wissotski M."/>
            <person name="Lopez G."/>
            <person name="Campos D."/>
            <person name="Braidotti M."/>
            <person name="Ashley E."/>
            <person name="Golser W."/>
            <person name="Kim H."/>
            <person name="Lee S."/>
            <person name="Lin J."/>
            <person name="Dujmic Z."/>
            <person name="Kim W."/>
            <person name="Talag J."/>
            <person name="Zuccolo A."/>
            <person name="Fan C."/>
            <person name="Sebastian A."/>
            <person name="Kramer M."/>
            <person name="Spiegel L."/>
            <person name="Nascimento L."/>
            <person name="Zutavern T."/>
            <person name="Miller B."/>
            <person name="Ambroise C."/>
            <person name="Muller S."/>
            <person name="Spooner W."/>
            <person name="Narechania A."/>
            <person name="Ren L."/>
            <person name="Wei S."/>
            <person name="Kumari S."/>
            <person name="Faga B."/>
            <person name="Levy M.J."/>
            <person name="McMahan L."/>
            <person name="Van Buren P."/>
            <person name="Vaughn M.W."/>
            <person name="Ying K."/>
            <person name="Yeh C.-T."/>
            <person name="Emrich S.J."/>
            <person name="Jia Y."/>
            <person name="Kalyanaraman A."/>
            <person name="Hsia A.-P."/>
            <person name="Barbazuk W.B."/>
            <person name="Baucom R.S."/>
            <person name="Brutnell T.P."/>
            <person name="Carpita N.C."/>
            <person name="Chaparro C."/>
            <person name="Chia J.-M."/>
            <person name="Deragon J.-M."/>
            <person name="Estill J.C."/>
            <person name="Fu Y."/>
            <person name="Jeddeloh J.A."/>
            <person name="Han Y."/>
            <person name="Lee H."/>
            <person name="Li P."/>
            <person name="Lisch D.R."/>
            <person name="Liu S."/>
            <person name="Liu Z."/>
            <person name="Nagel D.H."/>
            <person name="McCann M.C."/>
            <person name="SanMiguel P."/>
            <person name="Myers A.M."/>
            <person name="Nettleton D."/>
            <person name="Nguyen J."/>
            <person name="Penning B.W."/>
            <person name="Ponnala L."/>
            <person name="Schneider K.L."/>
            <person name="Schwartz D.C."/>
            <person name="Sharma A."/>
            <person name="Soderlund C."/>
            <person name="Springer N.M."/>
            <person name="Sun Q."/>
            <person name="Wang H."/>
            <person name="Waterman M."/>
            <person name="Westerman R."/>
            <person name="Wolfgruber T.K."/>
            <person name="Yang L."/>
            <person name="Yu Y."/>
            <person name="Zhang L."/>
            <person name="Zhou S."/>
            <person name="Zhu Q."/>
            <person name="Bennetzen J.L."/>
            <person name="Dawe R.K."/>
            <person name="Jiang J."/>
            <person name="Jiang N."/>
            <person name="Presting G.G."/>
            <person name="Wessler S.R."/>
            <person name="Aluru S."/>
            <person name="Martienssen R.A."/>
            <person name="Clifton S.W."/>
            <person name="McCombie W.R."/>
            <person name="Wing R.A."/>
            <person name="Wilson R.K."/>
        </authorList>
    </citation>
    <scope>NUCLEOTIDE SEQUENCE [LARGE SCALE GENOMIC DNA]</scope>
    <source>
        <strain evidence="2">cv. B73</strain>
    </source>
</reference>
<dbReference type="EnsemblPlants" id="Zm00001eb264540_T001">
    <property type="protein sequence ID" value="Zm00001eb264540_P001"/>
    <property type="gene ID" value="Zm00001eb264540"/>
</dbReference>
<organism evidence="1 2">
    <name type="scientific">Zea mays</name>
    <name type="common">Maize</name>
    <dbReference type="NCBI Taxonomy" id="4577"/>
    <lineage>
        <taxon>Eukaryota</taxon>
        <taxon>Viridiplantae</taxon>
        <taxon>Streptophyta</taxon>
        <taxon>Embryophyta</taxon>
        <taxon>Tracheophyta</taxon>
        <taxon>Spermatophyta</taxon>
        <taxon>Magnoliopsida</taxon>
        <taxon>Liliopsida</taxon>
        <taxon>Poales</taxon>
        <taxon>Poaceae</taxon>
        <taxon>PACMAD clade</taxon>
        <taxon>Panicoideae</taxon>
        <taxon>Andropogonodae</taxon>
        <taxon>Andropogoneae</taxon>
        <taxon>Tripsacinae</taxon>
        <taxon>Zea</taxon>
    </lineage>
</organism>
<accession>A0A804PRC4</accession>
<evidence type="ECO:0000313" key="2">
    <source>
        <dbReference type="Proteomes" id="UP000007305"/>
    </source>
</evidence>
<dbReference type="AlphaFoldDB" id="A0A804PRC4"/>
<reference evidence="1" key="3">
    <citation type="submission" date="2021-05" db="UniProtKB">
        <authorList>
            <consortium name="EnsemblPlants"/>
        </authorList>
    </citation>
    <scope>IDENTIFICATION</scope>
    <source>
        <strain evidence="1">cv. B73</strain>
    </source>
</reference>
<keyword evidence="2" id="KW-1185">Reference proteome</keyword>
<name>A0A804PRC4_MAIZE</name>
<dbReference type="Proteomes" id="UP000007305">
    <property type="component" value="Chromosome 6"/>
</dbReference>
<protein>
    <submittedName>
        <fullName evidence="1">Uncharacterized protein</fullName>
    </submittedName>
</protein>
<reference evidence="1" key="2">
    <citation type="submission" date="2019-07" db="EMBL/GenBank/DDBJ databases">
        <authorList>
            <person name="Seetharam A."/>
            <person name="Woodhouse M."/>
            <person name="Cannon E."/>
        </authorList>
    </citation>
    <scope>NUCLEOTIDE SEQUENCE [LARGE SCALE GENOMIC DNA]</scope>
    <source>
        <strain evidence="1">cv. B73</strain>
    </source>
</reference>